<keyword evidence="2 11" id="KW-0813">Transport</keyword>
<evidence type="ECO:0000256" key="11">
    <source>
        <dbReference type="HAMAP-Rule" id="MF_01211"/>
    </source>
</evidence>
<keyword evidence="6 11" id="KW-0274">FAD</keyword>
<dbReference type="SUPFAM" id="SSF63380">
    <property type="entry name" value="Riboflavin synthase domain-like"/>
    <property type="match status" value="1"/>
</dbReference>
<proteinExistence type="inferred from homology"/>
<dbReference type="AlphaFoldDB" id="A0A0C1KHW2"/>
<keyword evidence="9 11" id="KW-0408">Iron</keyword>
<dbReference type="GO" id="GO:0050660">
    <property type="term" value="F:flavin adenine dinucleotide binding"/>
    <property type="evidence" value="ECO:0007669"/>
    <property type="project" value="InterPro"/>
</dbReference>
<feature type="binding site" evidence="11 12">
    <location>
        <begin position="86"/>
        <end position="87"/>
    </location>
    <ligand>
        <name>FAD</name>
        <dbReference type="ChEBI" id="CHEBI:57692"/>
    </ligand>
</feature>
<comment type="subunit">
    <text evidence="11">Heterotetramer of 2 PyrK and 2 PyrD type B subunits.</text>
</comment>
<dbReference type="OrthoDB" id="9778346at2"/>
<evidence type="ECO:0000256" key="8">
    <source>
        <dbReference type="ARBA" id="ARBA00022982"/>
    </source>
</evidence>
<sequence>MTSSSCEKRLGKIMLEKMTIVHQEKIAPRIFAMDLLGEMVGQMQVGQFLHIRVPDDTKLLRRPISISEINRERKICRIIYRIEGAGTELFSRLEKGFQLDVMGPQGNGFDLSGLGIADTALIIGGGIGVPPLLQVAKELHSKGVNVTSVLGFATKAVVILEEELKKYSHVLITTDDGSYGRKGYVSSIVNELSEDFTAVYACGAPGMLRYVNETFCSHPRAYISMESRMACGMGACYACVLHVAGEDQAVNKRVCEDGPVFETGTIVM</sequence>
<dbReference type="Proteomes" id="UP000031339">
    <property type="component" value="Unassembled WGS sequence"/>
</dbReference>
<dbReference type="InterPro" id="IPR012165">
    <property type="entry name" value="Cyt_c3_hydrogenase_gsu"/>
</dbReference>
<evidence type="ECO:0000256" key="1">
    <source>
        <dbReference type="ARBA" id="ARBA00006422"/>
    </source>
</evidence>
<evidence type="ECO:0000256" key="5">
    <source>
        <dbReference type="ARBA" id="ARBA00022723"/>
    </source>
</evidence>
<name>A0A0C1KHW2_STRCV</name>
<comment type="function">
    <text evidence="11">Responsible for channeling the electrons from the oxidation of dihydroorotate from the FMN redox center in the PyrD type B subunit to the ultimate electron acceptor NAD(+).</text>
</comment>
<keyword evidence="4 11" id="KW-0001">2Fe-2S</keyword>
<dbReference type="InterPro" id="IPR017938">
    <property type="entry name" value="Riboflavin_synthase-like_b-brl"/>
</dbReference>
<keyword evidence="5 11" id="KW-0479">Metal-binding</keyword>
<keyword evidence="10 11" id="KW-0411">Iron-sulfur</keyword>
<dbReference type="SUPFAM" id="SSF52343">
    <property type="entry name" value="Ferredoxin reductase-like, C-terminal NADP-linked domain"/>
    <property type="match status" value="1"/>
</dbReference>
<comment type="cofactor">
    <cofactor evidence="11">
        <name>[2Fe-2S] cluster</name>
        <dbReference type="ChEBI" id="CHEBI:190135"/>
    </cofactor>
    <text evidence="11">Binds 1 [2Fe-2S] cluster per subunit.</text>
</comment>
<dbReference type="Pfam" id="PF00175">
    <property type="entry name" value="NAD_binding_1"/>
    <property type="match status" value="1"/>
</dbReference>
<keyword evidence="7 11" id="KW-0665">Pyrimidine biosynthesis</keyword>
<dbReference type="Gene3D" id="2.10.240.10">
    <property type="entry name" value="Dihydroorotate dehydrogenase, electron transfer subunit"/>
    <property type="match status" value="1"/>
</dbReference>
<dbReference type="InterPro" id="IPR019480">
    <property type="entry name" value="Dihydroorotate_DH_Fe-S-bd"/>
</dbReference>
<feature type="domain" description="FAD-binding FR-type" evidence="14">
    <location>
        <begin position="13"/>
        <end position="111"/>
    </location>
</feature>
<evidence type="ECO:0000256" key="13">
    <source>
        <dbReference type="PIRSR" id="PIRSR006816-2"/>
    </source>
</evidence>
<dbReference type="PANTHER" id="PTHR43513">
    <property type="entry name" value="DIHYDROOROTATE DEHYDROGENASE B (NAD(+)), ELECTRON TRANSFER SUBUNIT"/>
    <property type="match status" value="1"/>
</dbReference>
<organism evidence="15 16">
    <name type="scientific">Streptococcus constellatus</name>
    <dbReference type="NCBI Taxonomy" id="76860"/>
    <lineage>
        <taxon>Bacteria</taxon>
        <taxon>Bacillati</taxon>
        <taxon>Bacillota</taxon>
        <taxon>Bacilli</taxon>
        <taxon>Lactobacillales</taxon>
        <taxon>Streptococcaceae</taxon>
        <taxon>Streptococcus</taxon>
        <taxon>Streptococcus anginosus group</taxon>
    </lineage>
</organism>
<protein>
    <recommendedName>
        <fullName evidence="11">Dihydroorotate dehydrogenase B (NAD(+)), electron transfer subunit</fullName>
    </recommendedName>
    <alternativeName>
        <fullName evidence="11">Dihydroorotate oxidase B, electron transfer subunit</fullName>
    </alternativeName>
</protein>
<dbReference type="Gene3D" id="2.40.30.10">
    <property type="entry name" value="Translation factors"/>
    <property type="match status" value="1"/>
</dbReference>
<comment type="caution">
    <text evidence="15">The sequence shown here is derived from an EMBL/GenBank/DDBJ whole genome shotgun (WGS) entry which is preliminary data.</text>
</comment>
<evidence type="ECO:0000256" key="7">
    <source>
        <dbReference type="ARBA" id="ARBA00022975"/>
    </source>
</evidence>
<dbReference type="GO" id="GO:0046872">
    <property type="term" value="F:metal ion binding"/>
    <property type="evidence" value="ECO:0007669"/>
    <property type="project" value="UniProtKB-KW"/>
</dbReference>
<dbReference type="GO" id="GO:0009055">
    <property type="term" value="F:electron transfer activity"/>
    <property type="evidence" value="ECO:0007669"/>
    <property type="project" value="UniProtKB-UniRule"/>
</dbReference>
<dbReference type="InterPro" id="IPR001433">
    <property type="entry name" value="OxRdtase_FAD/NAD-bd"/>
</dbReference>
<dbReference type="InterPro" id="IPR050353">
    <property type="entry name" value="PyrK_electron_transfer"/>
</dbReference>
<gene>
    <name evidence="11" type="primary">pyrK</name>
    <name evidence="15" type="ORF">RN79_02740</name>
</gene>
<dbReference type="Gene3D" id="3.40.50.80">
    <property type="entry name" value="Nucleotide-binding domain of ferredoxin-NADP reductase (FNR) module"/>
    <property type="match status" value="1"/>
</dbReference>
<dbReference type="PANTHER" id="PTHR43513:SF3">
    <property type="entry name" value="DIHYDROOROTATE DEHYDROGENASE B (NAD(+)), ELECTRON TRANSFER SUBUNIT-RELATED"/>
    <property type="match status" value="1"/>
</dbReference>
<dbReference type="InterPro" id="IPR023455">
    <property type="entry name" value="Dihydroorotate_DHASE_ETsu"/>
</dbReference>
<accession>A0A0C1KHW2</accession>
<keyword evidence="8 11" id="KW-0249">Electron transport</keyword>
<feature type="binding site" evidence="11 13">
    <location>
        <position position="239"/>
    </location>
    <ligand>
        <name>[2Fe-2S] cluster</name>
        <dbReference type="ChEBI" id="CHEBI:190135"/>
    </ligand>
</feature>
<dbReference type="InterPro" id="IPR017927">
    <property type="entry name" value="FAD-bd_FR_type"/>
</dbReference>
<dbReference type="InterPro" id="IPR037117">
    <property type="entry name" value="Dihydroorotate_DH_ele_sf"/>
</dbReference>
<dbReference type="NCBIfam" id="NF000797">
    <property type="entry name" value="PRK00054.1-2"/>
    <property type="match status" value="1"/>
</dbReference>
<evidence type="ECO:0000256" key="4">
    <source>
        <dbReference type="ARBA" id="ARBA00022714"/>
    </source>
</evidence>
<comment type="cofactor">
    <cofactor evidence="11 12">
        <name>FAD</name>
        <dbReference type="ChEBI" id="CHEBI:57692"/>
    </cofactor>
    <text evidence="11 12">Binds 1 FAD per subunit.</text>
</comment>
<comment type="pathway">
    <text evidence="11">Pyrimidine metabolism; UMP biosynthesis via de novo pathway; orotate from (S)-dihydroorotate (NAD(+) route): step 1/1.</text>
</comment>
<dbReference type="HAMAP" id="MF_01211">
    <property type="entry name" value="DHODB_Fe_S_bind"/>
    <property type="match status" value="1"/>
</dbReference>
<comment type="cofactor">
    <cofactor evidence="13">
        <name>[2Fe-2S] cluster</name>
        <dbReference type="ChEBI" id="CHEBI:190135"/>
    </cofactor>
    <text evidence="13">Binds 1 [2Fe-2S] cluster per subunit.</text>
</comment>
<keyword evidence="3 11" id="KW-0285">Flavoprotein</keyword>
<dbReference type="UniPathway" id="UPA00070">
    <property type="reaction ID" value="UER00945"/>
</dbReference>
<evidence type="ECO:0000256" key="2">
    <source>
        <dbReference type="ARBA" id="ARBA00022448"/>
    </source>
</evidence>
<evidence type="ECO:0000256" key="10">
    <source>
        <dbReference type="ARBA" id="ARBA00023014"/>
    </source>
</evidence>
<feature type="binding site" evidence="11 13">
    <location>
        <position position="255"/>
    </location>
    <ligand>
        <name>[2Fe-2S] cluster</name>
        <dbReference type="ChEBI" id="CHEBI:190135"/>
    </ligand>
</feature>
<evidence type="ECO:0000256" key="6">
    <source>
        <dbReference type="ARBA" id="ARBA00022827"/>
    </source>
</evidence>
<dbReference type="CDD" id="cd06218">
    <property type="entry name" value="DHOD_e_trans"/>
    <property type="match status" value="1"/>
</dbReference>
<comment type="similarity">
    <text evidence="1 11">Belongs to the PyrK family.</text>
</comment>
<dbReference type="InterPro" id="IPR039261">
    <property type="entry name" value="FNR_nucleotide-bd"/>
</dbReference>
<dbReference type="GO" id="GO:0044205">
    <property type="term" value="P:'de novo' UMP biosynthetic process"/>
    <property type="evidence" value="ECO:0007669"/>
    <property type="project" value="UniProtKB-UniRule"/>
</dbReference>
<reference evidence="15 16" key="1">
    <citation type="submission" date="2014-12" db="EMBL/GenBank/DDBJ databases">
        <title>Partial genome sequence of Streptococcus constellatus KCOM 1650 (= ChDC B144).</title>
        <authorList>
            <person name="Kook J.-K."/>
            <person name="Park S.-N."/>
            <person name="Lim Y.K."/>
            <person name="Jo E."/>
        </authorList>
    </citation>
    <scope>NUCLEOTIDE SEQUENCE [LARGE SCALE GENOMIC DNA]</scope>
    <source>
        <strain evidence="15 16">KCOM 1650</strain>
    </source>
</reference>
<dbReference type="EMBL" id="JWIY01000001">
    <property type="protein sequence ID" value="KIC78502.1"/>
    <property type="molecule type" value="Genomic_DNA"/>
</dbReference>
<evidence type="ECO:0000259" key="14">
    <source>
        <dbReference type="PROSITE" id="PS51384"/>
    </source>
</evidence>
<feature type="binding site" evidence="11 12">
    <location>
        <begin position="62"/>
        <end position="65"/>
    </location>
    <ligand>
        <name>FAD</name>
        <dbReference type="ChEBI" id="CHEBI:57692"/>
    </ligand>
</feature>
<keyword evidence="15" id="KW-0560">Oxidoreductase</keyword>
<dbReference type="RefSeq" id="WP_039677048.1">
    <property type="nucleotide sequence ID" value="NZ_JWIY01000001.1"/>
</dbReference>
<evidence type="ECO:0000256" key="12">
    <source>
        <dbReference type="PIRSR" id="PIRSR006816-1"/>
    </source>
</evidence>
<feature type="binding site" evidence="11 13">
    <location>
        <position position="236"/>
    </location>
    <ligand>
        <name>[2Fe-2S] cluster</name>
        <dbReference type="ChEBI" id="CHEBI:190135"/>
    </ligand>
</feature>
<dbReference type="PIRSF" id="PIRSF006816">
    <property type="entry name" value="Cyc3_hyd_g"/>
    <property type="match status" value="1"/>
</dbReference>
<dbReference type="GO" id="GO:0016491">
    <property type="term" value="F:oxidoreductase activity"/>
    <property type="evidence" value="ECO:0007669"/>
    <property type="project" value="UniProtKB-KW"/>
</dbReference>
<dbReference type="GO" id="GO:0051537">
    <property type="term" value="F:2 iron, 2 sulfur cluster binding"/>
    <property type="evidence" value="ECO:0007669"/>
    <property type="project" value="UniProtKB-KW"/>
</dbReference>
<feature type="binding site" evidence="11 12">
    <location>
        <begin position="79"/>
        <end position="81"/>
    </location>
    <ligand>
        <name>FAD</name>
        <dbReference type="ChEBI" id="CHEBI:57692"/>
    </ligand>
</feature>
<evidence type="ECO:0000313" key="15">
    <source>
        <dbReference type="EMBL" id="KIC78502.1"/>
    </source>
</evidence>
<evidence type="ECO:0000256" key="9">
    <source>
        <dbReference type="ARBA" id="ARBA00023004"/>
    </source>
</evidence>
<dbReference type="PROSITE" id="PS51384">
    <property type="entry name" value="FAD_FR"/>
    <property type="match status" value="1"/>
</dbReference>
<feature type="binding site" evidence="11 13">
    <location>
        <position position="231"/>
    </location>
    <ligand>
        <name>[2Fe-2S] cluster</name>
        <dbReference type="ChEBI" id="CHEBI:190135"/>
    </ligand>
</feature>
<evidence type="ECO:0000256" key="3">
    <source>
        <dbReference type="ARBA" id="ARBA00022630"/>
    </source>
</evidence>
<evidence type="ECO:0000313" key="16">
    <source>
        <dbReference type="Proteomes" id="UP000031339"/>
    </source>
</evidence>
<dbReference type="Pfam" id="PF10418">
    <property type="entry name" value="DHODB_Fe-S_bind"/>
    <property type="match status" value="1"/>
</dbReference>